<evidence type="ECO:0000259" key="2">
    <source>
        <dbReference type="PROSITE" id="PS51457"/>
    </source>
</evidence>
<dbReference type="EMBL" id="CAJNRD030000989">
    <property type="protein sequence ID" value="CAG5072758.1"/>
    <property type="molecule type" value="Genomic_DNA"/>
</dbReference>
<protein>
    <recommendedName>
        <fullName evidence="2">BEN domain-containing protein</fullName>
    </recommendedName>
</protein>
<dbReference type="OrthoDB" id="7701457at2759"/>
<organism evidence="3 4">
    <name type="scientific">Cotesia congregata</name>
    <name type="common">Parasitoid wasp</name>
    <name type="synonym">Apanteles congregatus</name>
    <dbReference type="NCBI Taxonomy" id="51543"/>
    <lineage>
        <taxon>Eukaryota</taxon>
        <taxon>Metazoa</taxon>
        <taxon>Ecdysozoa</taxon>
        <taxon>Arthropoda</taxon>
        <taxon>Hexapoda</taxon>
        <taxon>Insecta</taxon>
        <taxon>Pterygota</taxon>
        <taxon>Neoptera</taxon>
        <taxon>Endopterygota</taxon>
        <taxon>Hymenoptera</taxon>
        <taxon>Apocrita</taxon>
        <taxon>Ichneumonoidea</taxon>
        <taxon>Braconidae</taxon>
        <taxon>Microgastrinae</taxon>
        <taxon>Cotesia</taxon>
    </lineage>
</organism>
<proteinExistence type="predicted"/>
<dbReference type="SMART" id="SM01025">
    <property type="entry name" value="BEN"/>
    <property type="match status" value="1"/>
</dbReference>
<dbReference type="PROSITE" id="PS51457">
    <property type="entry name" value="BEN"/>
    <property type="match status" value="1"/>
</dbReference>
<dbReference type="AlphaFoldDB" id="A0A8J2E4I5"/>
<feature type="region of interest" description="Disordered" evidence="1">
    <location>
        <begin position="1"/>
        <end position="32"/>
    </location>
</feature>
<comment type="caution">
    <text evidence="3">The sequence shown here is derived from an EMBL/GenBank/DDBJ whole genome shotgun (WGS) entry which is preliminary data.</text>
</comment>
<dbReference type="Pfam" id="PF10523">
    <property type="entry name" value="BEN"/>
    <property type="match status" value="1"/>
</dbReference>
<keyword evidence="4" id="KW-1185">Reference proteome</keyword>
<feature type="compositionally biased region" description="Polar residues" evidence="1">
    <location>
        <begin position="21"/>
        <end position="32"/>
    </location>
</feature>
<sequence>METRPGSSNVTVSSGLSSNSRQPSNISVTQTKTPETVYARPISLNEIEIGRSESNVIISTESWDTAKVKNSYTSMACSLLLAVYDLRTLLQSNVNGGKCKVTKKKKPEQHKTLDANLLRAIKYTVREKFPNQYKEAALNTAITNKLNALRTKNRVQINRENNTRSEESD</sequence>
<name>A0A8J2E4I5_COTCN</name>
<reference evidence="3" key="1">
    <citation type="submission" date="2021-04" db="EMBL/GenBank/DDBJ databases">
        <authorList>
            <person name="Chebbi M.A.C M."/>
        </authorList>
    </citation>
    <scope>NUCLEOTIDE SEQUENCE</scope>
</reference>
<feature type="domain" description="BEN" evidence="2">
    <location>
        <begin position="53"/>
        <end position="156"/>
    </location>
</feature>
<evidence type="ECO:0000256" key="1">
    <source>
        <dbReference type="SAM" id="MobiDB-lite"/>
    </source>
</evidence>
<dbReference type="Proteomes" id="UP000786811">
    <property type="component" value="Unassembled WGS sequence"/>
</dbReference>
<feature type="compositionally biased region" description="Low complexity" evidence="1">
    <location>
        <begin position="1"/>
        <end position="20"/>
    </location>
</feature>
<gene>
    <name evidence="3" type="ORF">HICCMSTLAB_LOCUS186</name>
</gene>
<evidence type="ECO:0000313" key="3">
    <source>
        <dbReference type="EMBL" id="CAG5072758.1"/>
    </source>
</evidence>
<evidence type="ECO:0000313" key="4">
    <source>
        <dbReference type="Proteomes" id="UP000786811"/>
    </source>
</evidence>
<dbReference type="Gene3D" id="1.10.10.2590">
    <property type="entry name" value="BEN domain"/>
    <property type="match status" value="1"/>
</dbReference>
<accession>A0A8J2E4I5</accession>
<dbReference type="InterPro" id="IPR018379">
    <property type="entry name" value="BEN_domain"/>
</dbReference>
<dbReference type="GO" id="GO:0003677">
    <property type="term" value="F:DNA binding"/>
    <property type="evidence" value="ECO:0007669"/>
    <property type="project" value="InterPro"/>
</dbReference>